<dbReference type="GO" id="GO:0008897">
    <property type="term" value="F:holo-[acyl-carrier-protein] synthase activity"/>
    <property type="evidence" value="ECO:0007669"/>
    <property type="project" value="UniProtKB-UniRule"/>
</dbReference>
<dbReference type="HAMAP" id="MF_00101">
    <property type="entry name" value="AcpS"/>
    <property type="match status" value="1"/>
</dbReference>
<dbReference type="AlphaFoldDB" id="A0A1M4ZXR0"/>
<proteinExistence type="inferred from homology"/>
<dbReference type="GO" id="GO:0000287">
    <property type="term" value="F:magnesium ion binding"/>
    <property type="evidence" value="ECO:0007669"/>
    <property type="project" value="UniProtKB-UniRule"/>
</dbReference>
<protein>
    <recommendedName>
        <fullName evidence="8">Holo-[acyl-carrier-protein] synthase</fullName>
        <shortName evidence="8">Holo-ACP synthase</shortName>
        <ecNumber evidence="8">2.7.8.7</ecNumber>
    </recommendedName>
    <alternativeName>
        <fullName evidence="8">4'-phosphopantetheinyl transferase AcpS</fullName>
    </alternativeName>
</protein>
<dbReference type="Proteomes" id="UP000184404">
    <property type="component" value="Unassembled WGS sequence"/>
</dbReference>
<evidence type="ECO:0000256" key="8">
    <source>
        <dbReference type="HAMAP-Rule" id="MF_00101"/>
    </source>
</evidence>
<dbReference type="NCBIfam" id="TIGR00556">
    <property type="entry name" value="pantethn_trn"/>
    <property type="match status" value="1"/>
</dbReference>
<dbReference type="EC" id="2.7.8.7" evidence="8"/>
<dbReference type="STRING" id="1123243.SAMN02745190_02158"/>
<sequence>MHIRTGIDLVEVKRVEKAIQKQHFIDTVYTKKEQEYCDARGRGRGASYAARWAAKEAVVKALGTGFSGGALTDIEIINDDAGCPQVTLHGGFERHAETVGVRGISISMTHVKEYAAASCCIEEEKSQ</sequence>
<evidence type="ECO:0000313" key="11">
    <source>
        <dbReference type="Proteomes" id="UP000184404"/>
    </source>
</evidence>
<keyword evidence="1 8" id="KW-0444">Lipid biosynthesis</keyword>
<evidence type="ECO:0000256" key="1">
    <source>
        <dbReference type="ARBA" id="ARBA00022516"/>
    </source>
</evidence>
<comment type="similarity">
    <text evidence="8">Belongs to the P-Pant transferase superfamily. AcpS family.</text>
</comment>
<dbReference type="OrthoDB" id="517356at2"/>
<dbReference type="GO" id="GO:0005737">
    <property type="term" value="C:cytoplasm"/>
    <property type="evidence" value="ECO:0007669"/>
    <property type="project" value="UniProtKB-SubCell"/>
</dbReference>
<keyword evidence="6 8" id="KW-0443">Lipid metabolism</keyword>
<evidence type="ECO:0000256" key="4">
    <source>
        <dbReference type="ARBA" id="ARBA00022832"/>
    </source>
</evidence>
<comment type="subcellular location">
    <subcellularLocation>
        <location evidence="8">Cytoplasm</location>
    </subcellularLocation>
</comment>
<keyword evidence="3 8" id="KW-0479">Metal-binding</keyword>
<dbReference type="Gene3D" id="3.90.470.20">
    <property type="entry name" value="4'-phosphopantetheinyl transferase domain"/>
    <property type="match status" value="1"/>
</dbReference>
<organism evidence="10 11">
    <name type="scientific">Schwartzia succinivorans DSM 10502</name>
    <dbReference type="NCBI Taxonomy" id="1123243"/>
    <lineage>
        <taxon>Bacteria</taxon>
        <taxon>Bacillati</taxon>
        <taxon>Bacillota</taxon>
        <taxon>Negativicutes</taxon>
        <taxon>Selenomonadales</taxon>
        <taxon>Selenomonadaceae</taxon>
        <taxon>Schwartzia</taxon>
    </lineage>
</organism>
<dbReference type="Pfam" id="PF01648">
    <property type="entry name" value="ACPS"/>
    <property type="match status" value="1"/>
</dbReference>
<evidence type="ECO:0000256" key="7">
    <source>
        <dbReference type="ARBA" id="ARBA00023160"/>
    </source>
</evidence>
<comment type="cofactor">
    <cofactor evidence="8">
        <name>Mg(2+)</name>
        <dbReference type="ChEBI" id="CHEBI:18420"/>
    </cofactor>
</comment>
<accession>A0A1M4ZXR0</accession>
<keyword evidence="2 8" id="KW-0808">Transferase</keyword>
<dbReference type="InterPro" id="IPR037143">
    <property type="entry name" value="4-PPantetheinyl_Trfase_dom_sf"/>
</dbReference>
<evidence type="ECO:0000259" key="9">
    <source>
        <dbReference type="Pfam" id="PF01648"/>
    </source>
</evidence>
<dbReference type="InterPro" id="IPR002582">
    <property type="entry name" value="ACPS"/>
</dbReference>
<keyword evidence="4 8" id="KW-0276">Fatty acid metabolism</keyword>
<dbReference type="RefSeq" id="WP_072936267.1">
    <property type="nucleotide sequence ID" value="NZ_FQUG01000009.1"/>
</dbReference>
<gene>
    <name evidence="8" type="primary">acpS</name>
    <name evidence="10" type="ORF">SAMN02745190_02158</name>
</gene>
<name>A0A1M4ZXR0_9FIRM</name>
<evidence type="ECO:0000256" key="6">
    <source>
        <dbReference type="ARBA" id="ARBA00023098"/>
    </source>
</evidence>
<evidence type="ECO:0000256" key="3">
    <source>
        <dbReference type="ARBA" id="ARBA00022723"/>
    </source>
</evidence>
<dbReference type="InterPro" id="IPR004568">
    <property type="entry name" value="Ppantetheine-prot_Trfase_dom"/>
</dbReference>
<comment type="function">
    <text evidence="8">Transfers the 4'-phosphopantetheine moiety from coenzyme A to a Ser of acyl-carrier-protein.</text>
</comment>
<dbReference type="SUPFAM" id="SSF56214">
    <property type="entry name" value="4'-phosphopantetheinyl transferase"/>
    <property type="match status" value="1"/>
</dbReference>
<reference evidence="10 11" key="1">
    <citation type="submission" date="2016-11" db="EMBL/GenBank/DDBJ databases">
        <authorList>
            <person name="Jaros S."/>
            <person name="Januszkiewicz K."/>
            <person name="Wedrychowicz H."/>
        </authorList>
    </citation>
    <scope>NUCLEOTIDE SEQUENCE [LARGE SCALE GENOMIC DNA]</scope>
    <source>
        <strain evidence="10 11">DSM 10502</strain>
    </source>
</reference>
<evidence type="ECO:0000256" key="5">
    <source>
        <dbReference type="ARBA" id="ARBA00022842"/>
    </source>
</evidence>
<dbReference type="NCBIfam" id="TIGR00516">
    <property type="entry name" value="acpS"/>
    <property type="match status" value="1"/>
</dbReference>
<comment type="catalytic activity">
    <reaction evidence="8">
        <text>apo-[ACP] + CoA = holo-[ACP] + adenosine 3',5'-bisphosphate + H(+)</text>
        <dbReference type="Rhea" id="RHEA:12068"/>
        <dbReference type="Rhea" id="RHEA-COMP:9685"/>
        <dbReference type="Rhea" id="RHEA-COMP:9690"/>
        <dbReference type="ChEBI" id="CHEBI:15378"/>
        <dbReference type="ChEBI" id="CHEBI:29999"/>
        <dbReference type="ChEBI" id="CHEBI:57287"/>
        <dbReference type="ChEBI" id="CHEBI:58343"/>
        <dbReference type="ChEBI" id="CHEBI:64479"/>
        <dbReference type="EC" id="2.7.8.7"/>
    </reaction>
</comment>
<keyword evidence="11" id="KW-1185">Reference proteome</keyword>
<dbReference type="GO" id="GO:0006633">
    <property type="term" value="P:fatty acid biosynthetic process"/>
    <property type="evidence" value="ECO:0007669"/>
    <property type="project" value="UniProtKB-UniRule"/>
</dbReference>
<keyword evidence="7 8" id="KW-0275">Fatty acid biosynthesis</keyword>
<evidence type="ECO:0000313" key="10">
    <source>
        <dbReference type="EMBL" id="SHF22843.1"/>
    </source>
</evidence>
<feature type="binding site" evidence="8">
    <location>
        <position position="56"/>
    </location>
    <ligand>
        <name>Mg(2+)</name>
        <dbReference type="ChEBI" id="CHEBI:18420"/>
    </ligand>
</feature>
<feature type="binding site" evidence="8">
    <location>
        <position position="8"/>
    </location>
    <ligand>
        <name>Mg(2+)</name>
        <dbReference type="ChEBI" id="CHEBI:18420"/>
    </ligand>
</feature>
<keyword evidence="5 8" id="KW-0460">Magnesium</keyword>
<dbReference type="EMBL" id="FQUG01000009">
    <property type="protein sequence ID" value="SHF22843.1"/>
    <property type="molecule type" value="Genomic_DNA"/>
</dbReference>
<evidence type="ECO:0000256" key="2">
    <source>
        <dbReference type="ARBA" id="ARBA00022679"/>
    </source>
</evidence>
<keyword evidence="8" id="KW-0963">Cytoplasm</keyword>
<dbReference type="InterPro" id="IPR008278">
    <property type="entry name" value="4-PPantetheinyl_Trfase_dom"/>
</dbReference>
<feature type="domain" description="4'-phosphopantetheinyl transferase" evidence="9">
    <location>
        <begin position="6"/>
        <end position="116"/>
    </location>
</feature>